<dbReference type="OrthoDB" id="8777496at2"/>
<dbReference type="Proteomes" id="UP000197468">
    <property type="component" value="Unassembled WGS sequence"/>
</dbReference>
<proteinExistence type="predicted"/>
<accession>A0A246IVP3</accession>
<name>A0A246IVP3_9BURK</name>
<dbReference type="AlphaFoldDB" id="A0A246IVP3"/>
<sequence>MLSTNELLDLARERAGNVTDYRVAKLVGINPNAMYNYRKGLSIPESPVAMRLAEVAGVDPAVAVFALNVARARTEEEREFWSAQLRRLDS</sequence>
<gene>
    <name evidence="1" type="ORF">CDN99_25525</name>
</gene>
<evidence type="ECO:0000313" key="1">
    <source>
        <dbReference type="EMBL" id="OWQ83829.1"/>
    </source>
</evidence>
<evidence type="ECO:0000313" key="2">
    <source>
        <dbReference type="Proteomes" id="UP000197468"/>
    </source>
</evidence>
<organism evidence="1 2">
    <name type="scientific">Roseateles aquatilis</name>
    <dbReference type="NCBI Taxonomy" id="431061"/>
    <lineage>
        <taxon>Bacteria</taxon>
        <taxon>Pseudomonadati</taxon>
        <taxon>Pseudomonadota</taxon>
        <taxon>Betaproteobacteria</taxon>
        <taxon>Burkholderiales</taxon>
        <taxon>Sphaerotilaceae</taxon>
        <taxon>Roseateles</taxon>
    </lineage>
</organism>
<evidence type="ECO:0008006" key="3">
    <source>
        <dbReference type="Google" id="ProtNLM"/>
    </source>
</evidence>
<dbReference type="GO" id="GO:0003677">
    <property type="term" value="F:DNA binding"/>
    <property type="evidence" value="ECO:0007669"/>
    <property type="project" value="InterPro"/>
</dbReference>
<reference evidence="1 2" key="1">
    <citation type="journal article" date="2008" name="Int. J. Syst. Evol. Microbiol.">
        <title>Description of Roseateles aquatilis sp. nov. and Roseateles terrae sp. nov., in the class Betaproteobacteria, and emended description of the genus Roseateles.</title>
        <authorList>
            <person name="Gomila M."/>
            <person name="Bowien B."/>
            <person name="Falsen E."/>
            <person name="Moore E.R."/>
            <person name="Lalucat J."/>
        </authorList>
    </citation>
    <scope>NUCLEOTIDE SEQUENCE [LARGE SCALE GENOMIC DNA]</scope>
    <source>
        <strain evidence="1 2">CCUG 48205</strain>
    </source>
</reference>
<comment type="caution">
    <text evidence="1">The sequence shown here is derived from an EMBL/GenBank/DDBJ whole genome shotgun (WGS) entry which is preliminary data.</text>
</comment>
<keyword evidence="2" id="KW-1185">Reference proteome</keyword>
<protein>
    <recommendedName>
        <fullName evidence="3">HTH cro/C1-type domain-containing protein</fullName>
    </recommendedName>
</protein>
<dbReference type="RefSeq" id="WP_088388132.1">
    <property type="nucleotide sequence ID" value="NZ_NIOF01000019.1"/>
</dbReference>
<dbReference type="SUPFAM" id="SSF47413">
    <property type="entry name" value="lambda repressor-like DNA-binding domains"/>
    <property type="match status" value="1"/>
</dbReference>
<dbReference type="EMBL" id="NIOF01000019">
    <property type="protein sequence ID" value="OWQ83829.1"/>
    <property type="molecule type" value="Genomic_DNA"/>
</dbReference>
<dbReference type="InterPro" id="IPR010982">
    <property type="entry name" value="Lambda_DNA-bd_dom_sf"/>
</dbReference>